<reference evidence="2 3" key="1">
    <citation type="submission" date="2013-11" db="EMBL/GenBank/DDBJ databases">
        <title>Genome sequencing of Stegodyphus mimosarum.</title>
        <authorList>
            <person name="Bechsgaard J."/>
        </authorList>
    </citation>
    <scope>NUCLEOTIDE SEQUENCE [LARGE SCALE GENOMIC DNA]</scope>
</reference>
<keyword evidence="3" id="KW-1185">Reference proteome</keyword>
<dbReference type="EMBL" id="KK114678">
    <property type="protein sequence ID" value="KFM63077.1"/>
    <property type="molecule type" value="Genomic_DNA"/>
</dbReference>
<feature type="non-terminal residue" evidence="2">
    <location>
        <position position="51"/>
    </location>
</feature>
<protein>
    <submittedName>
        <fullName evidence="2">Uncharacterized protein</fullName>
    </submittedName>
</protein>
<gene>
    <name evidence="2" type="ORF">X975_18546</name>
</gene>
<name>A0A087TD88_STEMI</name>
<sequence length="51" mass="5816">MTDSNEEPQHVIYIKDKSVQSNLQEDLSNETAPAFTDTNIKKEVQEATYQS</sequence>
<feature type="compositionally biased region" description="Basic and acidic residues" evidence="1">
    <location>
        <begin position="7"/>
        <end position="18"/>
    </location>
</feature>
<proteinExistence type="predicted"/>
<evidence type="ECO:0000256" key="1">
    <source>
        <dbReference type="SAM" id="MobiDB-lite"/>
    </source>
</evidence>
<evidence type="ECO:0000313" key="2">
    <source>
        <dbReference type="EMBL" id="KFM63077.1"/>
    </source>
</evidence>
<accession>A0A087TD88</accession>
<evidence type="ECO:0000313" key="3">
    <source>
        <dbReference type="Proteomes" id="UP000054359"/>
    </source>
</evidence>
<dbReference type="AlphaFoldDB" id="A0A087TD88"/>
<dbReference type="Proteomes" id="UP000054359">
    <property type="component" value="Unassembled WGS sequence"/>
</dbReference>
<feature type="region of interest" description="Disordered" evidence="1">
    <location>
        <begin position="1"/>
        <end position="39"/>
    </location>
</feature>
<organism evidence="2 3">
    <name type="scientific">Stegodyphus mimosarum</name>
    <name type="common">African social velvet spider</name>
    <dbReference type="NCBI Taxonomy" id="407821"/>
    <lineage>
        <taxon>Eukaryota</taxon>
        <taxon>Metazoa</taxon>
        <taxon>Ecdysozoa</taxon>
        <taxon>Arthropoda</taxon>
        <taxon>Chelicerata</taxon>
        <taxon>Arachnida</taxon>
        <taxon>Araneae</taxon>
        <taxon>Araneomorphae</taxon>
        <taxon>Entelegynae</taxon>
        <taxon>Eresoidea</taxon>
        <taxon>Eresidae</taxon>
        <taxon>Stegodyphus</taxon>
    </lineage>
</organism>
<feature type="compositionally biased region" description="Polar residues" evidence="1">
    <location>
        <begin position="19"/>
        <end position="31"/>
    </location>
</feature>